<evidence type="ECO:0000259" key="2">
    <source>
        <dbReference type="Pfam" id="PF07859"/>
    </source>
</evidence>
<dbReference type="InterPro" id="IPR029058">
    <property type="entry name" value="AB_hydrolase_fold"/>
</dbReference>
<gene>
    <name evidence="3" type="ORF">K458DRAFT_425301</name>
</gene>
<proteinExistence type="predicted"/>
<sequence length="337" mass="37252">MATASASPSPAGDSIQLTTRHDRSLYTYIIQVVTRPLRNYLGRPGKEQPEGSIQLTPHKSAYLGCAVDHRTVCGMHVYDIISKMPAAQEVRKRIYYFSGGGWQSPPSSQHWHNCAKMARDVPGTTVSLVSYPLAPRNAAPTAFPWLMRFYRQVLETAYEEQERVVFVGDSSGANIVLSLVLEAVREDASAGANIGVKGAKGRPEAVVAICPSTDLTRSNPDIEKLAKCDPILTPKFVRQTAKAWHADWDPADRRVSPVNADIALLAQSGIQVHGITSSYDILSPDGIIFRDRLAKEGVHGKWLHWEMQMHCFVLTQAYGVREAKEAIDWVMDVLKAE</sequence>
<dbReference type="Pfam" id="PF07859">
    <property type="entry name" value="Abhydrolase_3"/>
    <property type="match status" value="1"/>
</dbReference>
<name>A0A6G1ICH8_9PLEO</name>
<dbReference type="AlphaFoldDB" id="A0A6G1ICH8"/>
<dbReference type="PANTHER" id="PTHR48081">
    <property type="entry name" value="AB HYDROLASE SUPERFAMILY PROTEIN C4A8.06C"/>
    <property type="match status" value="1"/>
</dbReference>
<protein>
    <submittedName>
        <fullName evidence="3">Alpha/beta-hydrolase</fullName>
    </submittedName>
</protein>
<evidence type="ECO:0000313" key="3">
    <source>
        <dbReference type="EMBL" id="KAF2675671.1"/>
    </source>
</evidence>
<organism evidence="3 4">
    <name type="scientific">Lentithecium fluviatile CBS 122367</name>
    <dbReference type="NCBI Taxonomy" id="1168545"/>
    <lineage>
        <taxon>Eukaryota</taxon>
        <taxon>Fungi</taxon>
        <taxon>Dikarya</taxon>
        <taxon>Ascomycota</taxon>
        <taxon>Pezizomycotina</taxon>
        <taxon>Dothideomycetes</taxon>
        <taxon>Pleosporomycetidae</taxon>
        <taxon>Pleosporales</taxon>
        <taxon>Massarineae</taxon>
        <taxon>Lentitheciaceae</taxon>
        <taxon>Lentithecium</taxon>
    </lineage>
</organism>
<dbReference type="Proteomes" id="UP000799291">
    <property type="component" value="Unassembled WGS sequence"/>
</dbReference>
<evidence type="ECO:0000313" key="4">
    <source>
        <dbReference type="Proteomes" id="UP000799291"/>
    </source>
</evidence>
<dbReference type="GO" id="GO:0016787">
    <property type="term" value="F:hydrolase activity"/>
    <property type="evidence" value="ECO:0007669"/>
    <property type="project" value="UniProtKB-KW"/>
</dbReference>
<dbReference type="InterPro" id="IPR050300">
    <property type="entry name" value="GDXG_lipolytic_enzyme"/>
</dbReference>
<dbReference type="SUPFAM" id="SSF53474">
    <property type="entry name" value="alpha/beta-Hydrolases"/>
    <property type="match status" value="1"/>
</dbReference>
<accession>A0A6G1ICH8</accession>
<dbReference type="PANTHER" id="PTHR48081:SF8">
    <property type="entry name" value="ALPHA_BETA HYDROLASE FOLD-3 DOMAIN-CONTAINING PROTEIN-RELATED"/>
    <property type="match status" value="1"/>
</dbReference>
<keyword evidence="4" id="KW-1185">Reference proteome</keyword>
<reference evidence="3" key="1">
    <citation type="journal article" date="2020" name="Stud. Mycol.">
        <title>101 Dothideomycetes genomes: a test case for predicting lifestyles and emergence of pathogens.</title>
        <authorList>
            <person name="Haridas S."/>
            <person name="Albert R."/>
            <person name="Binder M."/>
            <person name="Bloem J."/>
            <person name="Labutti K."/>
            <person name="Salamov A."/>
            <person name="Andreopoulos B."/>
            <person name="Baker S."/>
            <person name="Barry K."/>
            <person name="Bills G."/>
            <person name="Bluhm B."/>
            <person name="Cannon C."/>
            <person name="Castanera R."/>
            <person name="Culley D."/>
            <person name="Daum C."/>
            <person name="Ezra D."/>
            <person name="Gonzalez J."/>
            <person name="Henrissat B."/>
            <person name="Kuo A."/>
            <person name="Liang C."/>
            <person name="Lipzen A."/>
            <person name="Lutzoni F."/>
            <person name="Magnuson J."/>
            <person name="Mondo S."/>
            <person name="Nolan M."/>
            <person name="Ohm R."/>
            <person name="Pangilinan J."/>
            <person name="Park H.-J."/>
            <person name="Ramirez L."/>
            <person name="Alfaro M."/>
            <person name="Sun H."/>
            <person name="Tritt A."/>
            <person name="Yoshinaga Y."/>
            <person name="Zwiers L.-H."/>
            <person name="Turgeon B."/>
            <person name="Goodwin S."/>
            <person name="Spatafora J."/>
            <person name="Crous P."/>
            <person name="Grigoriev I."/>
        </authorList>
    </citation>
    <scope>NUCLEOTIDE SEQUENCE</scope>
    <source>
        <strain evidence="3">CBS 122367</strain>
    </source>
</reference>
<dbReference type="EMBL" id="MU005653">
    <property type="protein sequence ID" value="KAF2675671.1"/>
    <property type="molecule type" value="Genomic_DNA"/>
</dbReference>
<evidence type="ECO:0000256" key="1">
    <source>
        <dbReference type="ARBA" id="ARBA00022801"/>
    </source>
</evidence>
<dbReference type="InterPro" id="IPR013094">
    <property type="entry name" value="AB_hydrolase_3"/>
</dbReference>
<dbReference type="OrthoDB" id="2152029at2759"/>
<dbReference type="Gene3D" id="3.40.50.1820">
    <property type="entry name" value="alpha/beta hydrolase"/>
    <property type="match status" value="1"/>
</dbReference>
<feature type="domain" description="Alpha/beta hydrolase fold-3" evidence="2">
    <location>
        <begin position="95"/>
        <end position="313"/>
    </location>
</feature>
<keyword evidence="1 3" id="KW-0378">Hydrolase</keyword>